<dbReference type="EMBL" id="MN740241">
    <property type="protein sequence ID" value="QHT95530.1"/>
    <property type="molecule type" value="Genomic_DNA"/>
</dbReference>
<evidence type="ECO:0000313" key="1">
    <source>
        <dbReference type="EMBL" id="QHT95530.1"/>
    </source>
</evidence>
<proteinExistence type="predicted"/>
<sequence length="99" mass="11945">MVVLDKSKQENLKQTTSYTDLHTNKKKRSMFTPVNTILYKTNTQQYQIQVSTHLPSWEIPPMYYHANMDPVKAFLQHNTIRNYTTRLYWKTKEMRVYVV</sequence>
<reference evidence="1" key="1">
    <citation type="journal article" date="2020" name="Nature">
        <title>Giant virus diversity and host interactions through global metagenomics.</title>
        <authorList>
            <person name="Schulz F."/>
            <person name="Roux S."/>
            <person name="Paez-Espino D."/>
            <person name="Jungbluth S."/>
            <person name="Walsh D.A."/>
            <person name="Denef V.J."/>
            <person name="McMahon K.D."/>
            <person name="Konstantinidis K.T."/>
            <person name="Eloe-Fadrosh E.A."/>
            <person name="Kyrpides N.C."/>
            <person name="Woyke T."/>
        </authorList>
    </citation>
    <scope>NUCLEOTIDE SEQUENCE</scope>
    <source>
        <strain evidence="1">GVMAG-M-3300024261-8</strain>
    </source>
</reference>
<accession>A0A6C0ISG2</accession>
<name>A0A6C0ISG2_9ZZZZ</name>
<protein>
    <submittedName>
        <fullName evidence="1">Uncharacterized protein</fullName>
    </submittedName>
</protein>
<organism evidence="1">
    <name type="scientific">viral metagenome</name>
    <dbReference type="NCBI Taxonomy" id="1070528"/>
    <lineage>
        <taxon>unclassified sequences</taxon>
        <taxon>metagenomes</taxon>
        <taxon>organismal metagenomes</taxon>
    </lineage>
</organism>
<dbReference type="AlphaFoldDB" id="A0A6C0ISG2"/>